<dbReference type="Gene3D" id="1.10.1740.10">
    <property type="match status" value="1"/>
</dbReference>
<dbReference type="GO" id="GO:0006352">
    <property type="term" value="P:DNA-templated transcription initiation"/>
    <property type="evidence" value="ECO:0007669"/>
    <property type="project" value="InterPro"/>
</dbReference>
<dbReference type="CDD" id="cd06171">
    <property type="entry name" value="Sigma70_r4"/>
    <property type="match status" value="1"/>
</dbReference>
<accession>A0A545TLJ2</accession>
<dbReference type="AlphaFoldDB" id="A0A545TLJ2"/>
<dbReference type="Gene3D" id="1.10.10.10">
    <property type="entry name" value="Winged helix-like DNA-binding domain superfamily/Winged helix DNA-binding domain"/>
    <property type="match status" value="1"/>
</dbReference>
<dbReference type="EMBL" id="VHSG01000013">
    <property type="protein sequence ID" value="TQV78087.1"/>
    <property type="molecule type" value="Genomic_DNA"/>
</dbReference>
<dbReference type="InterPro" id="IPR036388">
    <property type="entry name" value="WH-like_DNA-bd_sf"/>
</dbReference>
<dbReference type="RefSeq" id="WP_142904866.1">
    <property type="nucleotide sequence ID" value="NZ_ML660094.1"/>
</dbReference>
<comment type="caution">
    <text evidence="8">The sequence shown here is derived from an EMBL/GenBank/DDBJ whole genome shotgun (WGS) entry which is preliminary data.</text>
</comment>
<feature type="domain" description="RNA polymerase sigma-70 region 2" evidence="6">
    <location>
        <begin position="26"/>
        <end position="94"/>
    </location>
</feature>
<dbReference type="Pfam" id="PF04542">
    <property type="entry name" value="Sigma70_r2"/>
    <property type="match status" value="1"/>
</dbReference>
<evidence type="ECO:0000256" key="2">
    <source>
        <dbReference type="ARBA" id="ARBA00023015"/>
    </source>
</evidence>
<evidence type="ECO:0000256" key="3">
    <source>
        <dbReference type="ARBA" id="ARBA00023082"/>
    </source>
</evidence>
<dbReference type="GO" id="GO:0016987">
    <property type="term" value="F:sigma factor activity"/>
    <property type="evidence" value="ECO:0007669"/>
    <property type="project" value="UniProtKB-KW"/>
</dbReference>
<dbReference type="GO" id="GO:0003677">
    <property type="term" value="F:DNA binding"/>
    <property type="evidence" value="ECO:0007669"/>
    <property type="project" value="UniProtKB-KW"/>
</dbReference>
<dbReference type="PANTHER" id="PTHR43133">
    <property type="entry name" value="RNA POLYMERASE ECF-TYPE SIGMA FACTO"/>
    <property type="match status" value="1"/>
</dbReference>
<dbReference type="Proteomes" id="UP000319732">
    <property type="component" value="Unassembled WGS sequence"/>
</dbReference>
<evidence type="ECO:0000256" key="5">
    <source>
        <dbReference type="ARBA" id="ARBA00023163"/>
    </source>
</evidence>
<evidence type="ECO:0000256" key="1">
    <source>
        <dbReference type="ARBA" id="ARBA00010641"/>
    </source>
</evidence>
<dbReference type="OrthoDB" id="9784272at2"/>
<dbReference type="SUPFAM" id="SSF88659">
    <property type="entry name" value="Sigma3 and sigma4 domains of RNA polymerase sigma factors"/>
    <property type="match status" value="1"/>
</dbReference>
<evidence type="ECO:0000256" key="4">
    <source>
        <dbReference type="ARBA" id="ARBA00023125"/>
    </source>
</evidence>
<dbReference type="PANTHER" id="PTHR43133:SF8">
    <property type="entry name" value="RNA POLYMERASE SIGMA FACTOR HI_1459-RELATED"/>
    <property type="match status" value="1"/>
</dbReference>
<gene>
    <name evidence="8" type="ORF">FKG94_13480</name>
</gene>
<organism evidence="8 9">
    <name type="scientific">Exilibacterium tricleocarpae</name>
    <dbReference type="NCBI Taxonomy" id="2591008"/>
    <lineage>
        <taxon>Bacteria</taxon>
        <taxon>Pseudomonadati</taxon>
        <taxon>Pseudomonadota</taxon>
        <taxon>Gammaproteobacteria</taxon>
        <taxon>Cellvibrionales</taxon>
        <taxon>Cellvibrionaceae</taxon>
        <taxon>Exilibacterium</taxon>
    </lineage>
</organism>
<dbReference type="InterPro" id="IPR007627">
    <property type="entry name" value="RNA_pol_sigma70_r2"/>
</dbReference>
<evidence type="ECO:0000259" key="7">
    <source>
        <dbReference type="Pfam" id="PF08281"/>
    </source>
</evidence>
<sequence length="192" mass="21960">MLYRFRSDEALMQAYQAGNTKAFAELYQRHKNGLFGFLSRMAGAGRPAATVEDLAQDTWMSIIKQTAGYEPRAKFRTYLYTLARRKFIDYLRRTTHWIETGDEAMDAQPYMASDSHSPAAALEVQRLLQAIAALPQEQREAFLLKEEGFTLNQIATITQVETETAKSRLRYARQRLRQTLHADYAPTTGDNP</sequence>
<evidence type="ECO:0000313" key="9">
    <source>
        <dbReference type="Proteomes" id="UP000319732"/>
    </source>
</evidence>
<evidence type="ECO:0000313" key="8">
    <source>
        <dbReference type="EMBL" id="TQV78087.1"/>
    </source>
</evidence>
<name>A0A545TLJ2_9GAMM</name>
<dbReference type="InterPro" id="IPR013249">
    <property type="entry name" value="RNA_pol_sigma70_r4_t2"/>
</dbReference>
<keyword evidence="2" id="KW-0805">Transcription regulation</keyword>
<reference evidence="8 9" key="1">
    <citation type="submission" date="2019-06" db="EMBL/GenBank/DDBJ databases">
        <title>Whole genome sequence for Cellvibrionaceae sp. R142.</title>
        <authorList>
            <person name="Wang G."/>
        </authorList>
    </citation>
    <scope>NUCLEOTIDE SEQUENCE [LARGE SCALE GENOMIC DNA]</scope>
    <source>
        <strain evidence="8 9">R142</strain>
    </source>
</reference>
<dbReference type="InterPro" id="IPR013324">
    <property type="entry name" value="RNA_pol_sigma_r3/r4-like"/>
</dbReference>
<dbReference type="InterPro" id="IPR039425">
    <property type="entry name" value="RNA_pol_sigma-70-like"/>
</dbReference>
<comment type="similarity">
    <text evidence="1">Belongs to the sigma-70 factor family. ECF subfamily.</text>
</comment>
<keyword evidence="4" id="KW-0238">DNA-binding</keyword>
<keyword evidence="3" id="KW-0731">Sigma factor</keyword>
<dbReference type="InterPro" id="IPR013325">
    <property type="entry name" value="RNA_pol_sigma_r2"/>
</dbReference>
<proteinExistence type="inferred from homology"/>
<keyword evidence="9" id="KW-1185">Reference proteome</keyword>
<dbReference type="InterPro" id="IPR014284">
    <property type="entry name" value="RNA_pol_sigma-70_dom"/>
</dbReference>
<dbReference type="Pfam" id="PF08281">
    <property type="entry name" value="Sigma70_r4_2"/>
    <property type="match status" value="1"/>
</dbReference>
<evidence type="ECO:0000259" key="6">
    <source>
        <dbReference type="Pfam" id="PF04542"/>
    </source>
</evidence>
<dbReference type="SUPFAM" id="SSF88946">
    <property type="entry name" value="Sigma2 domain of RNA polymerase sigma factors"/>
    <property type="match status" value="1"/>
</dbReference>
<keyword evidence="5" id="KW-0804">Transcription</keyword>
<protein>
    <submittedName>
        <fullName evidence="8">Sigma-70 family RNA polymerase sigma factor</fullName>
    </submittedName>
</protein>
<feature type="domain" description="RNA polymerase sigma factor 70 region 4 type 2" evidence="7">
    <location>
        <begin position="125"/>
        <end position="176"/>
    </location>
</feature>
<dbReference type="NCBIfam" id="TIGR02937">
    <property type="entry name" value="sigma70-ECF"/>
    <property type="match status" value="1"/>
</dbReference>